<dbReference type="GO" id="GO:0007608">
    <property type="term" value="P:sensory perception of smell"/>
    <property type="evidence" value="ECO:0007669"/>
    <property type="project" value="UniProtKB-KW"/>
</dbReference>
<dbReference type="GO" id="GO:0005044">
    <property type="term" value="F:scavenger receptor activity"/>
    <property type="evidence" value="ECO:0007669"/>
    <property type="project" value="TreeGrafter"/>
</dbReference>
<keyword evidence="9" id="KW-1015">Disulfide bond</keyword>
<keyword evidence="8 13" id="KW-0472">Membrane</keyword>
<evidence type="ECO:0000313" key="14">
    <source>
        <dbReference type="EMBL" id="VEN39167.1"/>
    </source>
</evidence>
<evidence type="ECO:0000256" key="11">
    <source>
        <dbReference type="ARBA" id="ARBA00023180"/>
    </source>
</evidence>
<sequence length="341" mass="38683">MMLKNFCTVKVLFVTTVFLVVLLAGLLVLFFVGIPVIIEDQIEKNVRLDTGTLQWDRFVKLPLAFDVKVFLFAVTNGVDVVNNKEIPIMKEIGPYHYSEEREKHITGFNDDEDSVTFKQTMTLKFNQEASGVLKEDDLITVINPLMITLSQVTSTLERFVIGGCLEKVIPPEYSKMLITVPVKMLIMDGIPFGFRDASMGVACNIVRNKLLEKTANMKNVERILDPNDGEVDYLKFAYLQYKVRGPDGEYTTLRGRKDVNKLGTIIRWNGKPFLEGIWGRSVSVNNDTCNRIRGTDSTLYPPHITKNGIFEIFSTDICRYFHRGCASSPLTFIFSKTSNFT</sequence>
<evidence type="ECO:0000256" key="8">
    <source>
        <dbReference type="ARBA" id="ARBA00023136"/>
    </source>
</evidence>
<dbReference type="PRINTS" id="PR01609">
    <property type="entry name" value="CD36FAMILY"/>
</dbReference>
<dbReference type="OrthoDB" id="195015at2759"/>
<accession>A0A653BW37</accession>
<evidence type="ECO:0000256" key="12">
    <source>
        <dbReference type="ARBA" id="ARBA00040645"/>
    </source>
</evidence>
<evidence type="ECO:0000256" key="13">
    <source>
        <dbReference type="SAM" id="Phobius"/>
    </source>
</evidence>
<keyword evidence="6" id="KW-0552">Olfaction</keyword>
<dbReference type="Proteomes" id="UP000410492">
    <property type="component" value="Unassembled WGS sequence"/>
</dbReference>
<dbReference type="PANTHER" id="PTHR11923">
    <property type="entry name" value="SCAVENGER RECEPTOR CLASS B TYPE-1 SR-B1"/>
    <property type="match status" value="1"/>
</dbReference>
<evidence type="ECO:0000256" key="5">
    <source>
        <dbReference type="ARBA" id="ARBA00022692"/>
    </source>
</evidence>
<keyword evidence="15" id="KW-1185">Reference proteome</keyword>
<name>A0A653BW37_CALMS</name>
<evidence type="ECO:0000256" key="3">
    <source>
        <dbReference type="ARBA" id="ARBA00022475"/>
    </source>
</evidence>
<keyword evidence="4" id="KW-0716">Sensory transduction</keyword>
<evidence type="ECO:0000256" key="2">
    <source>
        <dbReference type="ARBA" id="ARBA00010532"/>
    </source>
</evidence>
<reference evidence="14 15" key="1">
    <citation type="submission" date="2019-01" db="EMBL/GenBank/DDBJ databases">
        <authorList>
            <person name="Sayadi A."/>
        </authorList>
    </citation>
    <scope>NUCLEOTIDE SEQUENCE [LARGE SCALE GENOMIC DNA]</scope>
</reference>
<protein>
    <recommendedName>
        <fullName evidence="12">Sensory neuron membrane protein 2</fullName>
    </recommendedName>
</protein>
<evidence type="ECO:0000256" key="4">
    <source>
        <dbReference type="ARBA" id="ARBA00022606"/>
    </source>
</evidence>
<keyword evidence="7 13" id="KW-1133">Transmembrane helix</keyword>
<dbReference type="InterPro" id="IPR002159">
    <property type="entry name" value="CD36_fam"/>
</dbReference>
<keyword evidence="11" id="KW-0325">Glycoprotein</keyword>
<evidence type="ECO:0000256" key="7">
    <source>
        <dbReference type="ARBA" id="ARBA00022989"/>
    </source>
</evidence>
<evidence type="ECO:0000256" key="9">
    <source>
        <dbReference type="ARBA" id="ARBA00023157"/>
    </source>
</evidence>
<evidence type="ECO:0000256" key="1">
    <source>
        <dbReference type="ARBA" id="ARBA00004236"/>
    </source>
</evidence>
<dbReference type="PANTHER" id="PTHR11923:SF109">
    <property type="entry name" value="SENSORY NEURON MEMBRANE PROTEIN 2"/>
    <property type="match status" value="1"/>
</dbReference>
<feature type="non-terminal residue" evidence="14">
    <location>
        <position position="341"/>
    </location>
</feature>
<dbReference type="Pfam" id="PF01130">
    <property type="entry name" value="CD36"/>
    <property type="match status" value="1"/>
</dbReference>
<comment type="subcellular location">
    <subcellularLocation>
        <location evidence="1">Cell membrane</location>
    </subcellularLocation>
</comment>
<evidence type="ECO:0000256" key="10">
    <source>
        <dbReference type="ARBA" id="ARBA00023170"/>
    </source>
</evidence>
<keyword evidence="5 13" id="KW-0812">Transmembrane</keyword>
<evidence type="ECO:0000313" key="15">
    <source>
        <dbReference type="Proteomes" id="UP000410492"/>
    </source>
</evidence>
<dbReference type="GO" id="GO:0005737">
    <property type="term" value="C:cytoplasm"/>
    <property type="evidence" value="ECO:0007669"/>
    <property type="project" value="TreeGrafter"/>
</dbReference>
<comment type="similarity">
    <text evidence="2">Belongs to the CD36 family.</text>
</comment>
<organism evidence="14 15">
    <name type="scientific">Callosobruchus maculatus</name>
    <name type="common">Southern cowpea weevil</name>
    <name type="synonym">Pulse bruchid</name>
    <dbReference type="NCBI Taxonomy" id="64391"/>
    <lineage>
        <taxon>Eukaryota</taxon>
        <taxon>Metazoa</taxon>
        <taxon>Ecdysozoa</taxon>
        <taxon>Arthropoda</taxon>
        <taxon>Hexapoda</taxon>
        <taxon>Insecta</taxon>
        <taxon>Pterygota</taxon>
        <taxon>Neoptera</taxon>
        <taxon>Endopterygota</taxon>
        <taxon>Coleoptera</taxon>
        <taxon>Polyphaga</taxon>
        <taxon>Cucujiformia</taxon>
        <taxon>Chrysomeloidea</taxon>
        <taxon>Chrysomelidae</taxon>
        <taxon>Bruchinae</taxon>
        <taxon>Bruchini</taxon>
        <taxon>Callosobruchus</taxon>
    </lineage>
</organism>
<proteinExistence type="inferred from homology"/>
<gene>
    <name evidence="14" type="ORF">CALMAC_LOCUS3802</name>
</gene>
<evidence type="ECO:0000256" key="6">
    <source>
        <dbReference type="ARBA" id="ARBA00022725"/>
    </source>
</evidence>
<dbReference type="EMBL" id="CAACVG010005331">
    <property type="protein sequence ID" value="VEN39167.1"/>
    <property type="molecule type" value="Genomic_DNA"/>
</dbReference>
<keyword evidence="3" id="KW-1003">Cell membrane</keyword>
<feature type="transmembrane region" description="Helical" evidence="13">
    <location>
        <begin position="12"/>
        <end position="38"/>
    </location>
</feature>
<dbReference type="GO" id="GO:0005886">
    <property type="term" value="C:plasma membrane"/>
    <property type="evidence" value="ECO:0007669"/>
    <property type="project" value="UniProtKB-SubCell"/>
</dbReference>
<dbReference type="AlphaFoldDB" id="A0A653BW37"/>
<keyword evidence="10" id="KW-0675">Receptor</keyword>